<evidence type="ECO:0000313" key="1">
    <source>
        <dbReference type="EMBL" id="CAN0555684.1"/>
    </source>
</evidence>
<dbReference type="EMBL" id="OX596091">
    <property type="protein sequence ID" value="CAN0555684.1"/>
    <property type="molecule type" value="Genomic_DNA"/>
</dbReference>
<sequence length="183" mass="18037">DGGRRPPAPTSAEAAPGSEPPGSPGLLQGQSPLTMRGCPQGKGTEGCGTARRWTTDPHGAPCPGPAPPLCPSCRPPRGPHGAAAQDSQGPSLSQEAEHRVLRVSSEGGLPPQRPPGGHGGAGRGDGEAPGKITGSGAECEPESHPGECTASQEVENGSPQASCPPACLGRGAGSRSPHAPLPT</sequence>
<dbReference type="Proteomes" id="UP001162501">
    <property type="component" value="Chromosome 7"/>
</dbReference>
<name>A0AC60A4N2_RANTA</name>
<evidence type="ECO:0000313" key="2">
    <source>
        <dbReference type="Proteomes" id="UP001162501"/>
    </source>
</evidence>
<gene>
    <name evidence="1" type="ORF">MRATA1EN22A_LOCUS26863</name>
</gene>
<accession>A0AC60A4N2</accession>
<feature type="non-terminal residue" evidence="1">
    <location>
        <position position="1"/>
    </location>
</feature>
<organism evidence="1 2">
    <name type="scientific">Rangifer tarandus platyrhynchus</name>
    <name type="common">Svalbard reindeer</name>
    <dbReference type="NCBI Taxonomy" id="3082113"/>
    <lineage>
        <taxon>Eukaryota</taxon>
        <taxon>Metazoa</taxon>
        <taxon>Chordata</taxon>
        <taxon>Craniata</taxon>
        <taxon>Vertebrata</taxon>
        <taxon>Euteleostomi</taxon>
        <taxon>Mammalia</taxon>
        <taxon>Eutheria</taxon>
        <taxon>Laurasiatheria</taxon>
        <taxon>Artiodactyla</taxon>
        <taxon>Ruminantia</taxon>
        <taxon>Pecora</taxon>
        <taxon>Cervidae</taxon>
        <taxon>Odocoileinae</taxon>
        <taxon>Rangifer</taxon>
    </lineage>
</organism>
<feature type="non-terminal residue" evidence="1">
    <location>
        <position position="183"/>
    </location>
</feature>
<reference evidence="1" key="1">
    <citation type="submission" date="2023-05" db="EMBL/GenBank/DDBJ databases">
        <authorList>
            <consortium name="ELIXIR-Norway"/>
        </authorList>
    </citation>
    <scope>NUCLEOTIDE SEQUENCE</scope>
</reference>
<protein>
    <submittedName>
        <fullName evidence="1">Uncharacterized protein</fullName>
    </submittedName>
</protein>
<proteinExistence type="predicted"/>
<reference evidence="1" key="2">
    <citation type="submission" date="2025-03" db="EMBL/GenBank/DDBJ databases">
        <authorList>
            <consortium name="ELIXIR-Norway"/>
            <consortium name="Elixir Norway"/>
        </authorList>
    </citation>
    <scope>NUCLEOTIDE SEQUENCE</scope>
</reference>